<protein>
    <submittedName>
        <fullName evidence="1">Uncharacterized protein</fullName>
    </submittedName>
</protein>
<accession>A0A0F9SNQ0</accession>
<proteinExistence type="predicted"/>
<name>A0A0F9SNQ0_9ZZZZ</name>
<organism evidence="1">
    <name type="scientific">marine sediment metagenome</name>
    <dbReference type="NCBI Taxonomy" id="412755"/>
    <lineage>
        <taxon>unclassified sequences</taxon>
        <taxon>metagenomes</taxon>
        <taxon>ecological metagenomes</taxon>
    </lineage>
</organism>
<gene>
    <name evidence="1" type="ORF">LCGC14_0428250</name>
</gene>
<comment type="caution">
    <text evidence="1">The sequence shown here is derived from an EMBL/GenBank/DDBJ whole genome shotgun (WGS) entry which is preliminary data.</text>
</comment>
<reference evidence="1" key="1">
    <citation type="journal article" date="2015" name="Nature">
        <title>Complex archaea that bridge the gap between prokaryotes and eukaryotes.</title>
        <authorList>
            <person name="Spang A."/>
            <person name="Saw J.H."/>
            <person name="Jorgensen S.L."/>
            <person name="Zaremba-Niedzwiedzka K."/>
            <person name="Martijn J."/>
            <person name="Lind A.E."/>
            <person name="van Eijk R."/>
            <person name="Schleper C."/>
            <person name="Guy L."/>
            <person name="Ettema T.J."/>
        </authorList>
    </citation>
    <scope>NUCLEOTIDE SEQUENCE</scope>
</reference>
<dbReference type="AlphaFoldDB" id="A0A0F9SNQ0"/>
<evidence type="ECO:0000313" key="1">
    <source>
        <dbReference type="EMBL" id="KKN70670.1"/>
    </source>
</evidence>
<dbReference type="EMBL" id="LAZR01000399">
    <property type="protein sequence ID" value="KKN70670.1"/>
    <property type="molecule type" value="Genomic_DNA"/>
</dbReference>
<sequence length="59" mass="7251">MRLTQALEYLKAEKHPTAEESHIHFTHLTLTDRLKELRRKFRREQKKSLLEGEDEIHRR</sequence>